<keyword evidence="2" id="KW-1185">Reference proteome</keyword>
<evidence type="ECO:0000313" key="2">
    <source>
        <dbReference type="Proteomes" id="UP000304864"/>
    </source>
</evidence>
<dbReference type="PROSITE" id="PS51257">
    <property type="entry name" value="PROKAR_LIPOPROTEIN"/>
    <property type="match status" value="1"/>
</dbReference>
<proteinExistence type="predicted"/>
<evidence type="ECO:0000313" key="1">
    <source>
        <dbReference type="EMBL" id="QCU90419.1"/>
    </source>
</evidence>
<sequence>MRLYAKTVVVSTVVASLGLTGCSSLSNMFGSDGSYRDNEAKLVKSLEMPPNLFNPAKPKTEMSLALEKAEQDALAQQDTYDHIPNFKAQGIAMNGNLSERWIEVESENSEQVWSSLKRFFISKGFDLKEERKDIGVMKTDFIARTELVPLDDVGPITKLLNSWRPELADGIYDKYTARVETDVARSVVKVYINHSQVYSPDANEARDIDRQWRMRPYNPIMEAEALYQAMVFFGSSSEKALAQLKVTEQQVEVVEGTELEGLAFRTSMEQGWSYLQAMIYRAAWSIDNVKASQNEIWVKVPNNLREEDSFLSSLAFWSDAGKKDLPEVVKLKLAQAEDSKDKVILKVSSPEGAAPLNEDQRRYIFESLGLLK</sequence>
<accession>A0A4P9K605</accession>
<reference evidence="1 2" key="1">
    <citation type="submission" date="2019-05" db="EMBL/GenBank/DDBJ databases">
        <title>Thiomicrorhabdus sediminis sp. nov, a novel sulfur-oxidizing bacterium isolated from coastal sediment.</title>
        <authorList>
            <person name="Liu X."/>
        </authorList>
    </citation>
    <scope>NUCLEOTIDE SEQUENCE [LARGE SCALE GENOMIC DNA]</scope>
    <source>
        <strain evidence="1 2">G1</strain>
    </source>
</reference>
<gene>
    <name evidence="1" type="primary">bamC</name>
    <name evidence="1" type="ORF">FE785_07135</name>
</gene>
<name>A0A4P9K605_9GAMM</name>
<dbReference type="Proteomes" id="UP000304864">
    <property type="component" value="Chromosome"/>
</dbReference>
<dbReference type="KEGG" id="thig:FE785_07135"/>
<dbReference type="AlphaFoldDB" id="A0A4P9K605"/>
<dbReference type="RefSeq" id="WP_138565094.1">
    <property type="nucleotide sequence ID" value="NZ_CP040602.1"/>
</dbReference>
<protein>
    <submittedName>
        <fullName evidence="1">Outer membrane protein assembly factor BamC</fullName>
    </submittedName>
</protein>
<dbReference type="EMBL" id="CP040602">
    <property type="protein sequence ID" value="QCU90419.1"/>
    <property type="molecule type" value="Genomic_DNA"/>
</dbReference>
<organism evidence="1 2">
    <name type="scientific">Thiomicrorhabdus sediminis</name>
    <dbReference type="NCBI Taxonomy" id="2580412"/>
    <lineage>
        <taxon>Bacteria</taxon>
        <taxon>Pseudomonadati</taxon>
        <taxon>Pseudomonadota</taxon>
        <taxon>Gammaproteobacteria</taxon>
        <taxon>Thiotrichales</taxon>
        <taxon>Piscirickettsiaceae</taxon>
        <taxon>Thiomicrorhabdus</taxon>
    </lineage>
</organism>
<dbReference type="OrthoDB" id="5614108at2"/>